<dbReference type="Proteomes" id="UP000075809">
    <property type="component" value="Unassembled WGS sequence"/>
</dbReference>
<organism evidence="1 2">
    <name type="scientific">Mycetomoellerius zeteki</name>
    <dbReference type="NCBI Taxonomy" id="64791"/>
    <lineage>
        <taxon>Eukaryota</taxon>
        <taxon>Metazoa</taxon>
        <taxon>Ecdysozoa</taxon>
        <taxon>Arthropoda</taxon>
        <taxon>Hexapoda</taxon>
        <taxon>Insecta</taxon>
        <taxon>Pterygota</taxon>
        <taxon>Neoptera</taxon>
        <taxon>Endopterygota</taxon>
        <taxon>Hymenoptera</taxon>
        <taxon>Apocrita</taxon>
        <taxon>Aculeata</taxon>
        <taxon>Formicoidea</taxon>
        <taxon>Formicidae</taxon>
        <taxon>Myrmicinae</taxon>
        <taxon>Mycetomoellerius</taxon>
    </lineage>
</organism>
<gene>
    <name evidence="1" type="ORF">ALC60_09691</name>
</gene>
<accession>A0A151WTQ9</accession>
<evidence type="ECO:0000313" key="1">
    <source>
        <dbReference type="EMBL" id="KYQ51226.1"/>
    </source>
</evidence>
<dbReference type="EMBL" id="KQ982753">
    <property type="protein sequence ID" value="KYQ51226.1"/>
    <property type="molecule type" value="Genomic_DNA"/>
</dbReference>
<sequence>MNQEAMNRDSMSSPRKDLVLRITMELAHPFLKTYRITAHYDVQSYGASLKSFYDTRSRDIVFLERACTLDQQRCSLETDFCFSFSTMSGVNLSLPFIYTAFLYLPNGHSRAMIVRSDGNATMQYLSVATPHRMLCTYPAKMMPHQIVKNTLGHALRSQMAYIQLLITPLDPSCLRGYAVYQAQCIYFLRMGECKSCQYIGTSPDSETNYRFYAKVAKNEEQLFGQLFHGRISKTETYYQLVIIVL</sequence>
<keyword evidence="2" id="KW-1185">Reference proteome</keyword>
<evidence type="ECO:0000313" key="2">
    <source>
        <dbReference type="Proteomes" id="UP000075809"/>
    </source>
</evidence>
<protein>
    <submittedName>
        <fullName evidence="1">Uncharacterized protein</fullName>
    </submittedName>
</protein>
<proteinExistence type="predicted"/>
<dbReference type="AlphaFoldDB" id="A0A151WTQ9"/>
<name>A0A151WTQ9_9HYME</name>
<reference evidence="1 2" key="1">
    <citation type="submission" date="2015-09" db="EMBL/GenBank/DDBJ databases">
        <title>Trachymyrmex zeteki WGS genome.</title>
        <authorList>
            <person name="Nygaard S."/>
            <person name="Hu H."/>
            <person name="Boomsma J."/>
            <person name="Zhang G."/>
        </authorList>
    </citation>
    <scope>NUCLEOTIDE SEQUENCE [LARGE SCALE GENOMIC DNA]</scope>
    <source>
        <strain evidence="1">Tzet28-1</strain>
        <tissue evidence="1">Whole body</tissue>
    </source>
</reference>